<keyword evidence="5 9" id="KW-0812">Transmembrane</keyword>
<feature type="transmembrane region" description="Helical" evidence="9">
    <location>
        <begin position="88"/>
        <end position="111"/>
    </location>
</feature>
<keyword evidence="3" id="KW-0813">Transport</keyword>
<dbReference type="STRING" id="1338436.LK10_00105"/>
<evidence type="ECO:0000256" key="3">
    <source>
        <dbReference type="ARBA" id="ARBA00022448"/>
    </source>
</evidence>
<feature type="transmembrane region" description="Helical" evidence="9">
    <location>
        <begin position="221"/>
        <end position="249"/>
    </location>
</feature>
<feature type="transmembrane region" description="Helical" evidence="9">
    <location>
        <begin position="57"/>
        <end position="76"/>
    </location>
</feature>
<feature type="domain" description="Cation/H+ exchanger transmembrane" evidence="10">
    <location>
        <begin position="11"/>
        <end position="361"/>
    </location>
</feature>
<feature type="transmembrane region" description="Helical" evidence="9">
    <location>
        <begin position="316"/>
        <end position="338"/>
    </location>
</feature>
<keyword evidence="6 9" id="KW-1133">Transmembrane helix</keyword>
<dbReference type="PANTHER" id="PTHR43562">
    <property type="entry name" value="NAPA-TYPE SODIUM/HYDROGEN ANTIPORTER"/>
    <property type="match status" value="1"/>
</dbReference>
<evidence type="ECO:0000256" key="8">
    <source>
        <dbReference type="ARBA" id="ARBA00023136"/>
    </source>
</evidence>
<evidence type="ECO:0000256" key="7">
    <source>
        <dbReference type="ARBA" id="ARBA00023065"/>
    </source>
</evidence>
<feature type="transmembrane region" description="Helical" evidence="9">
    <location>
        <begin position="350"/>
        <end position="371"/>
    </location>
</feature>
<keyword evidence="7" id="KW-0406">Ion transport</keyword>
<dbReference type="Proteomes" id="UP000030982">
    <property type="component" value="Unassembled WGS sequence"/>
</dbReference>
<dbReference type="InterPro" id="IPR038770">
    <property type="entry name" value="Na+/solute_symporter_sf"/>
</dbReference>
<evidence type="ECO:0000256" key="4">
    <source>
        <dbReference type="ARBA" id="ARBA00022449"/>
    </source>
</evidence>
<protein>
    <submittedName>
        <fullName evidence="11">Na+/H+ antiporter</fullName>
    </submittedName>
</protein>
<sequence>MSFIELSLICIVALLGPLLAAREAWHLPLVLGELLAGVVVGKSLLGWVDAGNQTLTFLANIGFALMMFVAGTHVPIRDKTIRAAIGKGALRAVVTAVVAVALGIAVALLFASSKAPLYAVLMGSSSAALVLPIIDSLALKGTSILELTAQVALADVAAIVALPLAIDPTNAMPKAVGALAVAVCAVAVWWILRRFERNGARRRLHTLSEHRKLALELRIQLSILFALAGLAALFNVSIMLAGFAFGLAVSAVGEPRRLARQLFAVNDGFLGPVFFVWLGASIDLRQLASHPAMIGLGLALGAGAVVAHAAGRLTGMPLPFAVASAAQLGVPVAAATIGRSLGVLAPGEDAALLLGALVTIGTTTAAASLAARGQRDPSAQPG</sequence>
<organism evidence="11 12">
    <name type="scientific">Sinomonas humi</name>
    <dbReference type="NCBI Taxonomy" id="1338436"/>
    <lineage>
        <taxon>Bacteria</taxon>
        <taxon>Bacillati</taxon>
        <taxon>Actinomycetota</taxon>
        <taxon>Actinomycetes</taxon>
        <taxon>Micrococcales</taxon>
        <taxon>Micrococcaceae</taxon>
        <taxon>Sinomonas</taxon>
    </lineage>
</organism>
<reference evidence="11 12" key="1">
    <citation type="submission" date="2014-09" db="EMBL/GenBank/DDBJ databases">
        <title>Genome sequence of Sinomonas sp. MUSC 117.</title>
        <authorList>
            <person name="Lee L.-H."/>
        </authorList>
    </citation>
    <scope>NUCLEOTIDE SEQUENCE [LARGE SCALE GENOMIC DNA]</scope>
    <source>
        <strain evidence="11 12">MUSC 117</strain>
    </source>
</reference>
<feature type="transmembrane region" description="Helical" evidence="9">
    <location>
        <begin position="172"/>
        <end position="192"/>
    </location>
</feature>
<dbReference type="EMBL" id="JTDL01000001">
    <property type="protein sequence ID" value="KHL05685.1"/>
    <property type="molecule type" value="Genomic_DNA"/>
</dbReference>
<comment type="subcellular location">
    <subcellularLocation>
        <location evidence="1">Membrane</location>
        <topology evidence="1">Multi-pass membrane protein</topology>
    </subcellularLocation>
</comment>
<evidence type="ECO:0000256" key="5">
    <source>
        <dbReference type="ARBA" id="ARBA00022692"/>
    </source>
</evidence>
<feature type="transmembrane region" description="Helical" evidence="9">
    <location>
        <begin position="292"/>
        <end position="310"/>
    </location>
</feature>
<evidence type="ECO:0000256" key="1">
    <source>
        <dbReference type="ARBA" id="ARBA00004141"/>
    </source>
</evidence>
<dbReference type="RefSeq" id="WP_043119193.1">
    <property type="nucleotide sequence ID" value="NZ_JTDL01000001.1"/>
</dbReference>
<keyword evidence="12" id="KW-1185">Reference proteome</keyword>
<accession>A0A0B2AUK8</accession>
<dbReference type="AlphaFoldDB" id="A0A0B2AUK8"/>
<evidence type="ECO:0000313" key="11">
    <source>
        <dbReference type="EMBL" id="KHL05685.1"/>
    </source>
</evidence>
<evidence type="ECO:0000256" key="9">
    <source>
        <dbReference type="SAM" id="Phobius"/>
    </source>
</evidence>
<keyword evidence="8 9" id="KW-0472">Membrane</keyword>
<name>A0A0B2AUK8_9MICC</name>
<dbReference type="InterPro" id="IPR006153">
    <property type="entry name" value="Cation/H_exchanger_TM"/>
</dbReference>
<evidence type="ECO:0000256" key="2">
    <source>
        <dbReference type="ARBA" id="ARBA00005551"/>
    </source>
</evidence>
<gene>
    <name evidence="11" type="ORF">LK10_00105</name>
</gene>
<dbReference type="GO" id="GO:0015297">
    <property type="term" value="F:antiporter activity"/>
    <property type="evidence" value="ECO:0007669"/>
    <property type="project" value="UniProtKB-KW"/>
</dbReference>
<feature type="transmembrane region" description="Helical" evidence="9">
    <location>
        <begin position="117"/>
        <end position="135"/>
    </location>
</feature>
<dbReference type="OrthoDB" id="4413712at2"/>
<dbReference type="Pfam" id="PF00999">
    <property type="entry name" value="Na_H_Exchanger"/>
    <property type="match status" value="1"/>
</dbReference>
<comment type="caution">
    <text evidence="11">The sequence shown here is derived from an EMBL/GenBank/DDBJ whole genome shotgun (WGS) entry which is preliminary data.</text>
</comment>
<dbReference type="GO" id="GO:0016020">
    <property type="term" value="C:membrane"/>
    <property type="evidence" value="ECO:0007669"/>
    <property type="project" value="UniProtKB-SubCell"/>
</dbReference>
<proteinExistence type="inferred from homology"/>
<keyword evidence="4" id="KW-0050">Antiport</keyword>
<evidence type="ECO:0000259" key="10">
    <source>
        <dbReference type="Pfam" id="PF00999"/>
    </source>
</evidence>
<feature type="transmembrane region" description="Helical" evidence="9">
    <location>
        <begin position="261"/>
        <end position="280"/>
    </location>
</feature>
<evidence type="ECO:0000313" key="12">
    <source>
        <dbReference type="Proteomes" id="UP000030982"/>
    </source>
</evidence>
<dbReference type="Gene3D" id="1.20.1530.20">
    <property type="match status" value="1"/>
</dbReference>
<dbReference type="PANTHER" id="PTHR43562:SF1">
    <property type="entry name" value="NA(+)_H(+) ANTIPORTER YJBQ-RELATED"/>
    <property type="match status" value="1"/>
</dbReference>
<comment type="similarity">
    <text evidence="2">Belongs to the monovalent cation:proton antiporter 2 (CPA2) transporter (TC 2.A.37) family.</text>
</comment>
<dbReference type="GO" id="GO:1902600">
    <property type="term" value="P:proton transmembrane transport"/>
    <property type="evidence" value="ECO:0007669"/>
    <property type="project" value="InterPro"/>
</dbReference>
<feature type="transmembrane region" description="Helical" evidence="9">
    <location>
        <begin position="147"/>
        <end position="166"/>
    </location>
</feature>
<evidence type="ECO:0000256" key="6">
    <source>
        <dbReference type="ARBA" id="ARBA00022989"/>
    </source>
</evidence>